<reference evidence="2 3" key="1">
    <citation type="submission" date="2020-06" db="EMBL/GenBank/DDBJ databases">
        <title>The yeast mating-type switching endonuclease HO is a domesticated member of an unorthodox homing genetic element family.</title>
        <authorList>
            <person name="Coughlan A.Y."/>
            <person name="Lombardi L."/>
            <person name="Braun-Galleani S."/>
            <person name="Martos A.R."/>
            <person name="Galeote V."/>
            <person name="Bigey F."/>
            <person name="Dequin S."/>
            <person name="Byrne K.P."/>
            <person name="Wolfe K.H."/>
        </authorList>
    </citation>
    <scope>NUCLEOTIDE SEQUENCE [LARGE SCALE GENOMIC DNA]</scope>
    <source>
        <strain evidence="2 3">CBS2947</strain>
    </source>
</reference>
<protein>
    <recommendedName>
        <fullName evidence="4">Nuclear speckle splicing regulatory protein 1 N-terminal domain-containing protein</fullName>
    </recommendedName>
</protein>
<accession>A0A7H9HWN7</accession>
<dbReference type="EMBL" id="CP059272">
    <property type="protein sequence ID" value="QLQ81689.1"/>
    <property type="molecule type" value="Genomic_DNA"/>
</dbReference>
<name>A0A7H9HWN7_9SACH</name>
<sequence length="252" mass="28490">MSRKSKRPVFGEDDSDSETTSDGFKAYLDEKSLESSKRAKSSQAVAIARDSLNDEESAGFKANETEERTGFMENLLKSKRQREMDRLHLQAVRNRFENELQRKNDSPDQSFITEGYKAKRKEYDQAELEAAKEDDGNGDKVCGGSSRAVALQMLMSETSCGGSEPASAVVGSEKNIARAPSIFENDIYRCEPSKTRRSVAEANQSVESLIKLRPEEKQSCIREFLRSTKSMQEIKLQMEKYLERQSARKDKV</sequence>
<feature type="region of interest" description="Disordered" evidence="1">
    <location>
        <begin position="1"/>
        <end position="66"/>
    </location>
</feature>
<organism evidence="2 3">
    <name type="scientific">Torulaspora globosa</name>
    <dbReference type="NCBI Taxonomy" id="48254"/>
    <lineage>
        <taxon>Eukaryota</taxon>
        <taxon>Fungi</taxon>
        <taxon>Dikarya</taxon>
        <taxon>Ascomycota</taxon>
        <taxon>Saccharomycotina</taxon>
        <taxon>Saccharomycetes</taxon>
        <taxon>Saccharomycetales</taxon>
        <taxon>Saccharomycetaceae</taxon>
        <taxon>Torulaspora</taxon>
    </lineage>
</organism>
<evidence type="ECO:0008006" key="4">
    <source>
        <dbReference type="Google" id="ProtNLM"/>
    </source>
</evidence>
<dbReference type="Proteomes" id="UP000510647">
    <property type="component" value="Chromosome 6"/>
</dbReference>
<evidence type="ECO:0000256" key="1">
    <source>
        <dbReference type="SAM" id="MobiDB-lite"/>
    </source>
</evidence>
<keyword evidence="3" id="KW-1185">Reference proteome</keyword>
<dbReference type="AlphaFoldDB" id="A0A7H9HWN7"/>
<evidence type="ECO:0000313" key="3">
    <source>
        <dbReference type="Proteomes" id="UP000510647"/>
    </source>
</evidence>
<evidence type="ECO:0000313" key="2">
    <source>
        <dbReference type="EMBL" id="QLQ81689.1"/>
    </source>
</evidence>
<dbReference type="OrthoDB" id="4036164at2759"/>
<feature type="compositionally biased region" description="Basic and acidic residues" evidence="1">
    <location>
        <begin position="27"/>
        <end position="37"/>
    </location>
</feature>
<gene>
    <name evidence="2" type="ORF">HG537_0F04500</name>
</gene>
<proteinExistence type="predicted"/>
<feature type="region of interest" description="Disordered" evidence="1">
    <location>
        <begin position="98"/>
        <end position="117"/>
    </location>
</feature>